<sequence length="79" mass="8606">MTDVIDKIARTICQEQCAYRGEPACWKVLNGEPSEWAWPNPNCDEPGCMALAKAVVEAFMYKPGSDLGPAPALSYPSSK</sequence>
<evidence type="ECO:0000313" key="1">
    <source>
        <dbReference type="EMBL" id="SCB51782.1"/>
    </source>
</evidence>
<dbReference type="AlphaFoldDB" id="A0A1C3XHM8"/>
<accession>A0A1C3XHM8</accession>
<protein>
    <submittedName>
        <fullName evidence="1">Uncharacterized protein</fullName>
    </submittedName>
</protein>
<proteinExistence type="predicted"/>
<evidence type="ECO:0000313" key="2">
    <source>
        <dbReference type="Proteomes" id="UP000183174"/>
    </source>
</evidence>
<name>A0A1C3XHM8_9BRAD</name>
<organism evidence="1 2">
    <name type="scientific">Bradyrhizobium yuanmingense</name>
    <dbReference type="NCBI Taxonomy" id="108015"/>
    <lineage>
        <taxon>Bacteria</taxon>
        <taxon>Pseudomonadati</taxon>
        <taxon>Pseudomonadota</taxon>
        <taxon>Alphaproteobacteria</taxon>
        <taxon>Hyphomicrobiales</taxon>
        <taxon>Nitrobacteraceae</taxon>
        <taxon>Bradyrhizobium</taxon>
    </lineage>
</organism>
<dbReference type="EMBL" id="FMAE01000021">
    <property type="protein sequence ID" value="SCB51782.1"/>
    <property type="molecule type" value="Genomic_DNA"/>
</dbReference>
<gene>
    <name evidence="1" type="ORF">GA0061099_102150</name>
</gene>
<reference evidence="1 2" key="1">
    <citation type="submission" date="2016-08" db="EMBL/GenBank/DDBJ databases">
        <authorList>
            <person name="Seilhamer J.J."/>
        </authorList>
    </citation>
    <scope>NUCLEOTIDE SEQUENCE [LARGE SCALE GENOMIC DNA]</scope>
    <source>
        <strain evidence="1 2">CCBAU 10071</strain>
    </source>
</reference>
<dbReference type="Proteomes" id="UP000183174">
    <property type="component" value="Unassembled WGS sequence"/>
</dbReference>